<reference evidence="1 2" key="1">
    <citation type="submission" date="2016-06" db="EMBL/GenBank/DDBJ databases">
        <authorList>
            <person name="Kjaerup R.B."/>
            <person name="Dalgaard T.S."/>
            <person name="Juul-Madsen H.R."/>
        </authorList>
    </citation>
    <scope>NUCLEOTIDE SEQUENCE [LARGE SCALE GENOMIC DNA]</scope>
    <source>
        <strain evidence="1 2">DSM 43818</strain>
    </source>
</reference>
<dbReference type="EMBL" id="FMHT01000002">
    <property type="protein sequence ID" value="SCL12915.1"/>
    <property type="molecule type" value="Genomic_DNA"/>
</dbReference>
<dbReference type="STRING" id="145857.GA0070616_0063"/>
<gene>
    <name evidence="1" type="ORF">GA0070616_0063</name>
</gene>
<keyword evidence="2" id="KW-1185">Reference proteome</keyword>
<sequence>MYDGPNDNDFLSWREHDEHAGDAAEIDAEYRAEARQEAEQRHATSIMGCPTCAAQPGQECKEGTTHPARMHAASLPCGTDCPACPITLRLNPTRPADEMPGYWSGHNKLRVGDEVHGVGYADHLARGSVARPKPFGAHLWPVRGFRHRYEPEDLLTPPGSTVLINGSAYEITMHDGEAELHMAAIQPPRPHTLTSAAEEIAAAIGKALDRIDTATDALAELTNSAPEPGTPTATLATMRQRLCAAIDDLRAVHQCAEDLTDPQPRT</sequence>
<organism evidence="1 2">
    <name type="scientific">Micromonospora nigra</name>
    <dbReference type="NCBI Taxonomy" id="145857"/>
    <lineage>
        <taxon>Bacteria</taxon>
        <taxon>Bacillati</taxon>
        <taxon>Actinomycetota</taxon>
        <taxon>Actinomycetes</taxon>
        <taxon>Micromonosporales</taxon>
        <taxon>Micromonosporaceae</taxon>
        <taxon>Micromonospora</taxon>
    </lineage>
</organism>
<dbReference type="RefSeq" id="WP_091074666.1">
    <property type="nucleotide sequence ID" value="NZ_FMHT01000002.1"/>
</dbReference>
<dbReference type="AlphaFoldDB" id="A0A1C6R7C8"/>
<evidence type="ECO:0000313" key="2">
    <source>
        <dbReference type="Proteomes" id="UP000199699"/>
    </source>
</evidence>
<proteinExistence type="predicted"/>
<protein>
    <submittedName>
        <fullName evidence="1">Uncharacterized protein</fullName>
    </submittedName>
</protein>
<name>A0A1C6R7C8_9ACTN</name>
<accession>A0A1C6R7C8</accession>
<evidence type="ECO:0000313" key="1">
    <source>
        <dbReference type="EMBL" id="SCL12915.1"/>
    </source>
</evidence>
<dbReference type="Proteomes" id="UP000199699">
    <property type="component" value="Unassembled WGS sequence"/>
</dbReference>